<evidence type="ECO:0000256" key="4">
    <source>
        <dbReference type="ARBA" id="ARBA00022833"/>
    </source>
</evidence>
<dbReference type="Pfam" id="PF00642">
    <property type="entry name" value="zf-CCCH"/>
    <property type="match status" value="1"/>
</dbReference>
<proteinExistence type="predicted"/>
<feature type="zinc finger region" description="C3H1-type" evidence="5">
    <location>
        <begin position="94"/>
        <end position="121"/>
    </location>
</feature>
<dbReference type="EMBL" id="BNCP01000021">
    <property type="protein sequence ID" value="GIL81412.1"/>
    <property type="molecule type" value="Genomic_DNA"/>
</dbReference>
<keyword evidence="4 5" id="KW-0862">Zinc</keyword>
<dbReference type="SMART" id="SM00356">
    <property type="entry name" value="ZnF_C3H1"/>
    <property type="match status" value="4"/>
</dbReference>
<sequence length="641" mass="64496">MDGAFNPALVQLTQRFQEASLGGGSVDPTVLLGKAGDLLSSAEATTQYSSSESSSAADNLNCQVDSSSLLDTYSGANAARPNEGSRQASTTSQEGKAQICFDFTKGVCSRGDKCKYSHDLATIVHFNSKEKGICFDYLRNQCHRGLLCRFSHDLSNIAQQCQVYNNGAKENKGAKPNAICYDFVKGVCQRGAECRYSHDLSLIARMARGGSAQPKAGEVCYDYLRGRCNRGATCKYSHNIAFLAAPGFLGSALTSDAAPMAAQAAGAGLPGPGAPLAGIPLAAGPGFVGIGGLQGMGPRLTTALSADQATLNHVLAAAGPGAVNQMLAAQAAMQQSSGLAAVAAEAAAAAAEGRRRSASMNGETANDTLLVNDQPPVPWTGLPSAPKALAVAQQAALMTNFAAHQRMAQAAAAANMQAFGQIAQMGMQAASAAAAGSGSGGGDTLLGPAASGLFGKPPMGQFNGVPDTGAQSMRRPPLPPGQMPAELAALLAGGVPENSSLLAETLAAAAKAQVQAQNQNARIMAAAAAVGASGGSMVQPSSGLLPSMGSGGVAPSAAPSVPQPIPGREPVMGPQAYDGSTGAYNSGSFPASGNSQSVVGASVENGHLSRSAPSSGPLNPVTVNPDLLPMIKEIWSKPGAA</sequence>
<dbReference type="OrthoDB" id="411372at2759"/>
<feature type="region of interest" description="Disordered" evidence="6">
    <location>
        <begin position="577"/>
        <end position="598"/>
    </location>
</feature>
<reference evidence="9" key="1">
    <citation type="journal article" date="2021" name="Proc. Natl. Acad. Sci. U.S.A.">
        <title>Three genomes in the algal genus Volvox reveal the fate of a haploid sex-determining region after a transition to homothallism.</title>
        <authorList>
            <person name="Yamamoto K."/>
            <person name="Hamaji T."/>
            <person name="Kawai-Toyooka H."/>
            <person name="Matsuzaki R."/>
            <person name="Takahashi F."/>
            <person name="Nishimura Y."/>
            <person name="Kawachi M."/>
            <person name="Noguchi H."/>
            <person name="Minakuchi Y."/>
            <person name="Umen J.G."/>
            <person name="Toyoda A."/>
            <person name="Nozaki H."/>
        </authorList>
    </citation>
    <scope>NUCLEOTIDE SEQUENCE</scope>
    <source>
        <strain evidence="9">NIES-3785</strain>
        <strain evidence="8">NIES-3786</strain>
    </source>
</reference>
<name>A0A8J4D9U3_9CHLO</name>
<feature type="zinc finger region" description="C3H1-type" evidence="5">
    <location>
        <begin position="128"/>
        <end position="155"/>
    </location>
</feature>
<keyword evidence="3 5" id="KW-0863">Zinc-finger</keyword>
<dbReference type="Pfam" id="PF22628">
    <property type="entry name" value="zf-CCCH_10"/>
    <property type="match status" value="1"/>
</dbReference>
<dbReference type="PANTHER" id="PTHR12675">
    <property type="entry name" value="MUSCLEBLIND-LIKE PROTEIN"/>
    <property type="match status" value="1"/>
</dbReference>
<dbReference type="Proteomes" id="UP000722791">
    <property type="component" value="Unassembled WGS sequence"/>
</dbReference>
<dbReference type="Gene3D" id="3.30.1370.210">
    <property type="match status" value="2"/>
</dbReference>
<accession>A0A8J4D9U3</accession>
<dbReference type="AlphaFoldDB" id="A0A8J4D9U3"/>
<evidence type="ECO:0000256" key="1">
    <source>
        <dbReference type="ARBA" id="ARBA00022723"/>
    </source>
</evidence>
<keyword evidence="2" id="KW-0677">Repeat</keyword>
<organism evidence="9 10">
    <name type="scientific">Volvox reticuliferus</name>
    <dbReference type="NCBI Taxonomy" id="1737510"/>
    <lineage>
        <taxon>Eukaryota</taxon>
        <taxon>Viridiplantae</taxon>
        <taxon>Chlorophyta</taxon>
        <taxon>core chlorophytes</taxon>
        <taxon>Chlorophyceae</taxon>
        <taxon>CS clade</taxon>
        <taxon>Chlamydomonadales</taxon>
        <taxon>Volvocaceae</taxon>
        <taxon>Volvox</taxon>
    </lineage>
</organism>
<dbReference type="SUPFAM" id="SSF90229">
    <property type="entry name" value="CCCH zinc finger"/>
    <property type="match status" value="2"/>
</dbReference>
<evidence type="ECO:0000313" key="11">
    <source>
        <dbReference type="Proteomes" id="UP000747110"/>
    </source>
</evidence>
<dbReference type="InterPro" id="IPR036855">
    <property type="entry name" value="Znf_CCCH_sf"/>
</dbReference>
<evidence type="ECO:0000256" key="3">
    <source>
        <dbReference type="ARBA" id="ARBA00022771"/>
    </source>
</evidence>
<comment type="caution">
    <text evidence="9">The sequence shown here is derived from an EMBL/GenBank/DDBJ whole genome shotgun (WGS) entry which is preliminary data.</text>
</comment>
<evidence type="ECO:0000313" key="9">
    <source>
        <dbReference type="EMBL" id="GIL94931.1"/>
    </source>
</evidence>
<feature type="compositionally biased region" description="Polar residues" evidence="6">
    <location>
        <begin position="582"/>
        <end position="598"/>
    </location>
</feature>
<dbReference type="InterPro" id="IPR054429">
    <property type="entry name" value="Znf-CCCH_Muscleblind-like"/>
</dbReference>
<evidence type="ECO:0000256" key="5">
    <source>
        <dbReference type="PROSITE-ProRule" id="PRU00723"/>
    </source>
</evidence>
<dbReference type="GO" id="GO:0003723">
    <property type="term" value="F:RNA binding"/>
    <property type="evidence" value="ECO:0007669"/>
    <property type="project" value="TreeGrafter"/>
</dbReference>
<dbReference type="GO" id="GO:0043484">
    <property type="term" value="P:regulation of RNA splicing"/>
    <property type="evidence" value="ECO:0007669"/>
    <property type="project" value="TreeGrafter"/>
</dbReference>
<keyword evidence="1 5" id="KW-0479">Metal-binding</keyword>
<feature type="domain" description="C3H1-type" evidence="7">
    <location>
        <begin position="214"/>
        <end position="241"/>
    </location>
</feature>
<evidence type="ECO:0000259" key="7">
    <source>
        <dbReference type="PROSITE" id="PS50103"/>
    </source>
</evidence>
<dbReference type="Proteomes" id="UP000747110">
    <property type="component" value="Unassembled WGS sequence"/>
</dbReference>
<evidence type="ECO:0000256" key="6">
    <source>
        <dbReference type="SAM" id="MobiDB-lite"/>
    </source>
</evidence>
<dbReference type="PROSITE" id="PS50103">
    <property type="entry name" value="ZF_C3H1"/>
    <property type="match status" value="4"/>
</dbReference>
<feature type="zinc finger region" description="C3H1-type" evidence="5">
    <location>
        <begin position="174"/>
        <end position="201"/>
    </location>
</feature>
<feature type="zinc finger region" description="C3H1-type" evidence="5">
    <location>
        <begin position="214"/>
        <end position="241"/>
    </location>
</feature>
<feature type="domain" description="C3H1-type" evidence="7">
    <location>
        <begin position="128"/>
        <end position="155"/>
    </location>
</feature>
<gene>
    <name evidence="8" type="ORF">Vretifemale_10463</name>
    <name evidence="9" type="ORF">Vretimale_1039</name>
</gene>
<evidence type="ECO:0000313" key="10">
    <source>
        <dbReference type="Proteomes" id="UP000722791"/>
    </source>
</evidence>
<keyword evidence="11" id="KW-1185">Reference proteome</keyword>
<feature type="domain" description="C3H1-type" evidence="7">
    <location>
        <begin position="174"/>
        <end position="201"/>
    </location>
</feature>
<feature type="domain" description="C3H1-type" evidence="7">
    <location>
        <begin position="94"/>
        <end position="121"/>
    </location>
</feature>
<evidence type="ECO:0000313" key="8">
    <source>
        <dbReference type="EMBL" id="GIL81412.1"/>
    </source>
</evidence>
<dbReference type="InterPro" id="IPR000571">
    <property type="entry name" value="Znf_CCCH"/>
</dbReference>
<evidence type="ECO:0000256" key="2">
    <source>
        <dbReference type="ARBA" id="ARBA00022737"/>
    </source>
</evidence>
<dbReference type="GO" id="GO:0008270">
    <property type="term" value="F:zinc ion binding"/>
    <property type="evidence" value="ECO:0007669"/>
    <property type="project" value="UniProtKB-KW"/>
</dbReference>
<protein>
    <recommendedName>
        <fullName evidence="7">C3H1-type domain-containing protein</fullName>
    </recommendedName>
</protein>
<dbReference type="PANTHER" id="PTHR12675:SF12">
    <property type="entry name" value="PROTEIN MUSCLEBLIND"/>
    <property type="match status" value="1"/>
</dbReference>
<dbReference type="EMBL" id="BNCQ01000002">
    <property type="protein sequence ID" value="GIL94931.1"/>
    <property type="molecule type" value="Genomic_DNA"/>
</dbReference>